<name>A0A1F5TP57_9BACT</name>
<evidence type="ECO:0000259" key="2">
    <source>
        <dbReference type="PROSITE" id="PS50110"/>
    </source>
</evidence>
<accession>A0A1F5TP57</accession>
<keyword evidence="1" id="KW-0597">Phosphoprotein</keyword>
<organism evidence="3 4">
    <name type="scientific">Candidatus Falkowbacteria bacterium RIFOXYC2_FULL_47_12</name>
    <dbReference type="NCBI Taxonomy" id="1798004"/>
    <lineage>
        <taxon>Bacteria</taxon>
        <taxon>Candidatus Falkowiibacteriota</taxon>
    </lineage>
</organism>
<dbReference type="CDD" id="cd00156">
    <property type="entry name" value="REC"/>
    <property type="match status" value="1"/>
</dbReference>
<feature type="modified residue" description="4-aspartylphosphate" evidence="1">
    <location>
        <position position="32"/>
    </location>
</feature>
<reference evidence="3 4" key="1">
    <citation type="journal article" date="2016" name="Nat. Commun.">
        <title>Thousands of microbial genomes shed light on interconnected biogeochemical processes in an aquifer system.</title>
        <authorList>
            <person name="Anantharaman K."/>
            <person name="Brown C.T."/>
            <person name="Hug L.A."/>
            <person name="Sharon I."/>
            <person name="Castelle C.J."/>
            <person name="Probst A.J."/>
            <person name="Thomas B.C."/>
            <person name="Singh A."/>
            <person name="Wilkins M.J."/>
            <person name="Karaoz U."/>
            <person name="Brodie E.L."/>
            <person name="Williams K.H."/>
            <person name="Hubbard S.S."/>
            <person name="Banfield J.F."/>
        </authorList>
    </citation>
    <scope>NUCLEOTIDE SEQUENCE [LARGE SCALE GENOMIC DNA]</scope>
</reference>
<feature type="domain" description="Response regulatory" evidence="2">
    <location>
        <begin position="1"/>
        <end position="63"/>
    </location>
</feature>
<dbReference type="Proteomes" id="UP000177939">
    <property type="component" value="Unassembled WGS sequence"/>
</dbReference>
<dbReference type="PROSITE" id="PS50110">
    <property type="entry name" value="RESPONSE_REGULATORY"/>
    <property type="match status" value="1"/>
</dbReference>
<dbReference type="AlphaFoldDB" id="A0A1F5TP57"/>
<dbReference type="EMBL" id="MFGL01000016">
    <property type="protein sequence ID" value="OGF40775.1"/>
    <property type="molecule type" value="Genomic_DNA"/>
</dbReference>
<dbReference type="InterPro" id="IPR001789">
    <property type="entry name" value="Sig_transdc_resp-reg_receiver"/>
</dbReference>
<evidence type="ECO:0000313" key="4">
    <source>
        <dbReference type="Proteomes" id="UP000177939"/>
    </source>
</evidence>
<proteinExistence type="predicted"/>
<dbReference type="Gene3D" id="3.40.50.2300">
    <property type="match status" value="1"/>
</dbReference>
<dbReference type="SUPFAM" id="SSF52172">
    <property type="entry name" value="CheY-like"/>
    <property type="match status" value="1"/>
</dbReference>
<sequence>MEGGGRNSSPATTIGEAMKMVSLDRPDIVLLDIMLKNENGLDIMEKLKKDRPAGNGGTSQGGC</sequence>
<evidence type="ECO:0000256" key="1">
    <source>
        <dbReference type="PROSITE-ProRule" id="PRU00169"/>
    </source>
</evidence>
<dbReference type="GO" id="GO:0000160">
    <property type="term" value="P:phosphorelay signal transduction system"/>
    <property type="evidence" value="ECO:0007669"/>
    <property type="project" value="InterPro"/>
</dbReference>
<comment type="caution">
    <text evidence="3">The sequence shown here is derived from an EMBL/GenBank/DDBJ whole genome shotgun (WGS) entry which is preliminary data.</text>
</comment>
<evidence type="ECO:0000313" key="3">
    <source>
        <dbReference type="EMBL" id="OGF40775.1"/>
    </source>
</evidence>
<dbReference type="InterPro" id="IPR011006">
    <property type="entry name" value="CheY-like_superfamily"/>
</dbReference>
<protein>
    <recommendedName>
        <fullName evidence="2">Response regulatory domain-containing protein</fullName>
    </recommendedName>
</protein>
<gene>
    <name evidence="3" type="ORF">A2477_00730</name>
</gene>